<sequence length="514" mass="56184">MEGNEMSVTFENLVFNRSSGLGGGRMACTLVTGFLGSGKTSLLRHVLDNRGDLRIAVLVNEFADSDVDSLLLDSTRINSAFNLSTVALTHGCACCDVKGPFREALQRIVDSKHNFDCLLIETSGLAQPDKFVPQLEEVGMHLDLIITVVDAESLHKIININLVKKQLEHVDIVLLNKCDLATLGQISDAEDILEKLTGCAKVVRSQFCKVPLDLVIDCSKIEALSLPEEGNNVLPILSHEALPKMKFQRNVFDNASVAVSALNDTGNQSSVSSDQSNTKNSGTGLSHGESFSSVTFQSEVPLSLAVFQSEILPRMSNSCGLLRAKGIIWFAEDRGTRFVFQWSGLKRVEAISGKPWDNVPKSCLVLIGIDKPELEDILLWLSRSTNHPPIISSDGGLAKEYARQFIKLISADGRFKEPSLEKEPLVIFGVKGSPLRGIKESQLSGALMRIVNGKGNIFLTATTSAEEYNLQLLFDGTFNSQKAWDEVRYASSVVISKLCKNYCPCRSDLAAHVH</sequence>
<dbReference type="Gene3D" id="3.40.50.300">
    <property type="entry name" value="P-loop containing nucleotide triphosphate hydrolases"/>
    <property type="match status" value="1"/>
</dbReference>
<keyword evidence="2" id="KW-0378">Hydrolase</keyword>
<dbReference type="PANTHER" id="PTHR13748">
    <property type="entry name" value="COBW-RELATED"/>
    <property type="match status" value="1"/>
</dbReference>
<evidence type="ECO:0000256" key="4">
    <source>
        <dbReference type="ARBA" id="ARBA00034320"/>
    </source>
</evidence>
<dbReference type="SMART" id="SM00833">
    <property type="entry name" value="CobW_C"/>
    <property type="match status" value="1"/>
</dbReference>
<evidence type="ECO:0000256" key="2">
    <source>
        <dbReference type="ARBA" id="ARBA00022801"/>
    </source>
</evidence>
<dbReference type="InterPro" id="IPR003495">
    <property type="entry name" value="CobW/HypB/UreG_nucleotide-bd"/>
</dbReference>
<evidence type="ECO:0000259" key="7">
    <source>
        <dbReference type="SMART" id="SM00833"/>
    </source>
</evidence>
<keyword evidence="1" id="KW-0547">Nucleotide-binding</keyword>
<dbReference type="GO" id="GO:0016787">
    <property type="term" value="F:hydrolase activity"/>
    <property type="evidence" value="ECO:0007669"/>
    <property type="project" value="UniProtKB-KW"/>
</dbReference>
<comment type="similarity">
    <text evidence="4">Belongs to the SIMIBI class G3E GTPase family. ZNG1 subfamily.</text>
</comment>
<evidence type="ECO:0000256" key="6">
    <source>
        <dbReference type="SAM" id="MobiDB-lite"/>
    </source>
</evidence>
<reference evidence="8" key="2">
    <citation type="journal article" date="2022" name="Hortic Res">
        <title>The genome of Dioscorea zingiberensis sheds light on the biosynthesis, origin and evolution of the medicinally important diosgenin saponins.</title>
        <authorList>
            <person name="Li Y."/>
            <person name="Tan C."/>
            <person name="Li Z."/>
            <person name="Guo J."/>
            <person name="Li S."/>
            <person name="Chen X."/>
            <person name="Wang C."/>
            <person name="Dai X."/>
            <person name="Yang H."/>
            <person name="Song W."/>
            <person name="Hou L."/>
            <person name="Xu J."/>
            <person name="Tong Z."/>
            <person name="Xu A."/>
            <person name="Yuan X."/>
            <person name="Wang W."/>
            <person name="Yang Q."/>
            <person name="Chen L."/>
            <person name="Sun Z."/>
            <person name="Wang K."/>
            <person name="Pan B."/>
            <person name="Chen J."/>
            <person name="Bao Y."/>
            <person name="Liu F."/>
            <person name="Qi X."/>
            <person name="Gang D.R."/>
            <person name="Wen J."/>
            <person name="Li J."/>
        </authorList>
    </citation>
    <scope>NUCLEOTIDE SEQUENCE</scope>
    <source>
        <strain evidence="8">Dzin_1.0</strain>
    </source>
</reference>
<dbReference type="EMBL" id="JAGGNH010000009">
    <property type="protein sequence ID" value="KAJ0962641.1"/>
    <property type="molecule type" value="Genomic_DNA"/>
</dbReference>
<evidence type="ECO:0000256" key="3">
    <source>
        <dbReference type="ARBA" id="ARBA00023186"/>
    </source>
</evidence>
<dbReference type="PANTHER" id="PTHR13748:SF59">
    <property type="entry name" value="COBW C-TERMINAL DOMAIN-CONTAINING PROTEIN"/>
    <property type="match status" value="1"/>
</dbReference>
<feature type="region of interest" description="Disordered" evidence="6">
    <location>
        <begin position="265"/>
        <end position="286"/>
    </location>
</feature>
<dbReference type="AlphaFoldDB" id="A0A9D5H4A1"/>
<evidence type="ECO:0000256" key="1">
    <source>
        <dbReference type="ARBA" id="ARBA00022741"/>
    </source>
</evidence>
<evidence type="ECO:0000313" key="9">
    <source>
        <dbReference type="Proteomes" id="UP001085076"/>
    </source>
</evidence>
<dbReference type="InterPro" id="IPR036627">
    <property type="entry name" value="CobW-likC_sf"/>
</dbReference>
<dbReference type="Proteomes" id="UP001085076">
    <property type="component" value="Miscellaneous, Linkage group lg09"/>
</dbReference>
<dbReference type="InterPro" id="IPR011629">
    <property type="entry name" value="CobW-like_C"/>
</dbReference>
<dbReference type="Pfam" id="PF07683">
    <property type="entry name" value="CobW_C"/>
    <property type="match status" value="1"/>
</dbReference>
<keyword evidence="3" id="KW-0143">Chaperone</keyword>
<dbReference type="InterPro" id="IPR027417">
    <property type="entry name" value="P-loop_NTPase"/>
</dbReference>
<comment type="catalytic activity">
    <reaction evidence="5">
        <text>GTP + H2O = GDP + phosphate + H(+)</text>
        <dbReference type="Rhea" id="RHEA:19669"/>
        <dbReference type="ChEBI" id="CHEBI:15377"/>
        <dbReference type="ChEBI" id="CHEBI:15378"/>
        <dbReference type="ChEBI" id="CHEBI:37565"/>
        <dbReference type="ChEBI" id="CHEBI:43474"/>
        <dbReference type="ChEBI" id="CHEBI:58189"/>
    </reaction>
    <physiologicalReaction direction="left-to-right" evidence="5">
        <dbReference type="Rhea" id="RHEA:19670"/>
    </physiologicalReaction>
</comment>
<dbReference type="GO" id="GO:0000166">
    <property type="term" value="F:nucleotide binding"/>
    <property type="evidence" value="ECO:0007669"/>
    <property type="project" value="UniProtKB-KW"/>
</dbReference>
<comment type="caution">
    <text evidence="8">The sequence shown here is derived from an EMBL/GenBank/DDBJ whole genome shotgun (WGS) entry which is preliminary data.</text>
</comment>
<proteinExistence type="inferred from homology"/>
<name>A0A9D5H4A1_9LILI</name>
<dbReference type="SUPFAM" id="SSF52540">
    <property type="entry name" value="P-loop containing nucleoside triphosphate hydrolases"/>
    <property type="match status" value="1"/>
</dbReference>
<reference evidence="8" key="1">
    <citation type="submission" date="2021-03" db="EMBL/GenBank/DDBJ databases">
        <authorList>
            <person name="Li Z."/>
            <person name="Yang C."/>
        </authorList>
    </citation>
    <scope>NUCLEOTIDE SEQUENCE</scope>
    <source>
        <strain evidence="8">Dzin_1.0</strain>
        <tissue evidence="8">Leaf</tissue>
    </source>
</reference>
<dbReference type="Gene3D" id="3.30.1220.10">
    <property type="entry name" value="CobW-like, C-terminal domain"/>
    <property type="match status" value="1"/>
</dbReference>
<gene>
    <name evidence="8" type="ORF">J5N97_027763</name>
</gene>
<dbReference type="OrthoDB" id="550606at2759"/>
<dbReference type="InterPro" id="IPR051316">
    <property type="entry name" value="Zinc-reg_GTPase_activator"/>
</dbReference>
<evidence type="ECO:0000256" key="5">
    <source>
        <dbReference type="ARBA" id="ARBA00049117"/>
    </source>
</evidence>
<evidence type="ECO:0000313" key="8">
    <source>
        <dbReference type="EMBL" id="KAJ0962641.1"/>
    </source>
</evidence>
<accession>A0A9D5H4A1</accession>
<keyword evidence="9" id="KW-1185">Reference proteome</keyword>
<organism evidence="8 9">
    <name type="scientific">Dioscorea zingiberensis</name>
    <dbReference type="NCBI Taxonomy" id="325984"/>
    <lineage>
        <taxon>Eukaryota</taxon>
        <taxon>Viridiplantae</taxon>
        <taxon>Streptophyta</taxon>
        <taxon>Embryophyta</taxon>
        <taxon>Tracheophyta</taxon>
        <taxon>Spermatophyta</taxon>
        <taxon>Magnoliopsida</taxon>
        <taxon>Liliopsida</taxon>
        <taxon>Dioscoreales</taxon>
        <taxon>Dioscoreaceae</taxon>
        <taxon>Dioscorea</taxon>
    </lineage>
</organism>
<dbReference type="Pfam" id="PF02492">
    <property type="entry name" value="cobW"/>
    <property type="match status" value="1"/>
</dbReference>
<protein>
    <recommendedName>
        <fullName evidence="7">CobW C-terminal domain-containing protein</fullName>
    </recommendedName>
</protein>
<dbReference type="SUPFAM" id="SSF90002">
    <property type="entry name" value="Hypothetical protein YjiA, C-terminal domain"/>
    <property type="match status" value="1"/>
</dbReference>
<dbReference type="CDD" id="cd03112">
    <property type="entry name" value="CobW-like"/>
    <property type="match status" value="1"/>
</dbReference>
<feature type="domain" description="CobW C-terminal" evidence="7">
    <location>
        <begin position="291"/>
        <end position="382"/>
    </location>
</feature>